<dbReference type="PATRIC" id="fig|913084.3.peg.2303"/>
<dbReference type="Gene3D" id="3.30.420.40">
    <property type="match status" value="1"/>
</dbReference>
<organism evidence="1 2">
    <name type="scientific">Salmonella enterica subsp. enterica serovar Urbana str. R8-2977</name>
    <dbReference type="NCBI Taxonomy" id="913084"/>
    <lineage>
        <taxon>Bacteria</taxon>
        <taxon>Pseudomonadati</taxon>
        <taxon>Pseudomonadota</taxon>
        <taxon>Gammaproteobacteria</taxon>
        <taxon>Enterobacterales</taxon>
        <taxon>Enterobacteriaceae</taxon>
        <taxon>Salmonella</taxon>
    </lineage>
</organism>
<dbReference type="EMBL" id="AFCW01001181">
    <property type="protein sequence ID" value="EHD02462.1"/>
    <property type="molecule type" value="Genomic_DNA"/>
</dbReference>
<dbReference type="Proteomes" id="UP000004776">
    <property type="component" value="Unassembled WGS sequence"/>
</dbReference>
<comment type="caution">
    <text evidence="1">The sequence shown here is derived from an EMBL/GenBank/DDBJ whole genome shotgun (WGS) entry which is preliminary data.</text>
</comment>
<protein>
    <submittedName>
        <fullName evidence="1">Uncharacterized protein</fullName>
    </submittedName>
</protein>
<dbReference type="AlphaFoldDB" id="G5RX31"/>
<proteinExistence type="predicted"/>
<evidence type="ECO:0000313" key="1">
    <source>
        <dbReference type="EMBL" id="EHD02462.1"/>
    </source>
</evidence>
<gene>
    <name evidence="1" type="ORF">LTSEURB_3124</name>
</gene>
<dbReference type="InterPro" id="IPR043129">
    <property type="entry name" value="ATPase_NBD"/>
</dbReference>
<name>G5RX31_SALET</name>
<sequence>MMRYIAGIDIGNSSTEVALATLNEAGALTITHSGAATAFAGPYPQRAGGNDRDQRHVA</sequence>
<evidence type="ECO:0000313" key="2">
    <source>
        <dbReference type="Proteomes" id="UP000004776"/>
    </source>
</evidence>
<accession>G5RX31</accession>
<reference evidence="1 2" key="1">
    <citation type="journal article" date="2011" name="BMC Genomics">
        <title>Genome sequencing reveals diversification of virulence factor content and possible host adaptation in distinct subpopulations of Salmonella enterica.</title>
        <authorList>
            <person name="den Bakker H.C."/>
            <person name="Moreno Switt A.I."/>
            <person name="Govoni G."/>
            <person name="Cummings C.A."/>
            <person name="Ranieri M.L."/>
            <person name="Degoricija L."/>
            <person name="Hoelzer K."/>
            <person name="Rodriguez-Rivera L.D."/>
            <person name="Brown S."/>
            <person name="Bolchacova E."/>
            <person name="Furtado M.R."/>
            <person name="Wiedmann M."/>
        </authorList>
    </citation>
    <scope>NUCLEOTIDE SEQUENCE [LARGE SCALE GENOMIC DNA]</scope>
    <source>
        <strain evidence="1 2">R8-2977</strain>
    </source>
</reference>
<dbReference type="SUPFAM" id="SSF53067">
    <property type="entry name" value="Actin-like ATPase domain"/>
    <property type="match status" value="1"/>
</dbReference>